<dbReference type="Gene3D" id="3.40.50.1100">
    <property type="match status" value="1"/>
</dbReference>
<protein>
    <submittedName>
        <fullName evidence="1">Cystathionine beta-synthase</fullName>
    </submittedName>
</protein>
<accession>A0A378FUM5</accession>
<organism evidence="1 2">
    <name type="scientific">Klebsiella pneumoniae</name>
    <dbReference type="NCBI Taxonomy" id="573"/>
    <lineage>
        <taxon>Bacteria</taxon>
        <taxon>Pseudomonadati</taxon>
        <taxon>Pseudomonadota</taxon>
        <taxon>Gammaproteobacteria</taxon>
        <taxon>Enterobacterales</taxon>
        <taxon>Enterobacteriaceae</taxon>
        <taxon>Klebsiella/Raoultella group</taxon>
        <taxon>Klebsiella</taxon>
        <taxon>Klebsiella pneumoniae complex</taxon>
    </lineage>
</organism>
<gene>
    <name evidence="1" type="ORF">NCTC9617_04856</name>
</gene>
<dbReference type="InterPro" id="IPR036052">
    <property type="entry name" value="TrpB-like_PALP_sf"/>
</dbReference>
<evidence type="ECO:0000313" key="1">
    <source>
        <dbReference type="EMBL" id="STW48265.1"/>
    </source>
</evidence>
<dbReference type="AlphaFoldDB" id="A0A378FUM5"/>
<proteinExistence type="predicted"/>
<evidence type="ECO:0000313" key="2">
    <source>
        <dbReference type="Proteomes" id="UP000255167"/>
    </source>
</evidence>
<reference evidence="1 2" key="1">
    <citation type="submission" date="2018-06" db="EMBL/GenBank/DDBJ databases">
        <authorList>
            <consortium name="Pathogen Informatics"/>
            <person name="Doyle S."/>
        </authorList>
    </citation>
    <scope>NUCLEOTIDE SEQUENCE [LARGE SCALE GENOMIC DNA]</scope>
    <source>
        <strain evidence="1 2">NCTC9617</strain>
    </source>
</reference>
<sequence>MKPTPGKTGARGTIIEATADNTGLGLALIAAQKITGLILVVPDK</sequence>
<name>A0A378FUM5_KLEPN</name>
<dbReference type="EMBL" id="UGNC01000005">
    <property type="protein sequence ID" value="STW48265.1"/>
    <property type="molecule type" value="Genomic_DNA"/>
</dbReference>
<dbReference type="SUPFAM" id="SSF53686">
    <property type="entry name" value="Tryptophan synthase beta subunit-like PLP-dependent enzymes"/>
    <property type="match status" value="1"/>
</dbReference>
<dbReference type="Proteomes" id="UP000255167">
    <property type="component" value="Unassembled WGS sequence"/>
</dbReference>